<evidence type="ECO:0000259" key="1">
    <source>
        <dbReference type="PROSITE" id="PS51707"/>
    </source>
</evidence>
<evidence type="ECO:0000313" key="4">
    <source>
        <dbReference type="Proteomes" id="UP000199766"/>
    </source>
</evidence>
<keyword evidence="4" id="KW-1185">Reference proteome</keyword>
<protein>
    <submittedName>
        <fullName evidence="3">Adenylate cyclase</fullName>
    </submittedName>
</protein>
<dbReference type="SMART" id="SM01118">
    <property type="entry name" value="CYTH"/>
    <property type="match status" value="1"/>
</dbReference>
<dbReference type="SMART" id="SM00880">
    <property type="entry name" value="CHAD"/>
    <property type="match status" value="1"/>
</dbReference>
<gene>
    <name evidence="3" type="ORF">SAMN02982919_02136</name>
</gene>
<dbReference type="PANTHER" id="PTHR39569:SF1">
    <property type="entry name" value="INORGANIC TRIPHOSPHATASE"/>
    <property type="match status" value="1"/>
</dbReference>
<dbReference type="STRING" id="180197.SAMN02982919_02136"/>
<dbReference type="AlphaFoldDB" id="A0A1H9N2M8"/>
<dbReference type="Pfam" id="PF01928">
    <property type="entry name" value="CYTH"/>
    <property type="match status" value="1"/>
</dbReference>
<feature type="domain" description="CYTH" evidence="1">
    <location>
        <begin position="14"/>
        <end position="222"/>
    </location>
</feature>
<sequence length="523" mass="57187">MARRSSTVSASAAPTEIEIKLALPGADPQAVAAALAASPVLARRKAQHQTVFSQYFDTPDQALRRQRVALRLRRLGSVEQPQWLQTLKTAGQGDSALSVRGEWEMPVPGPALALALLQDSPWPHMDANGALSAALQPCFVTEFERTTWLVRQRDGSQIEVALDIGTITAAGRSWPLCELELELLAGPPVALLALAGRIARTVAVLPLAASKAERGFALQQSATVAPVLAQPPKISDTDPLRTIARRVLGEAFLQFTANLYRLQTSDAPELIHQARVGWRRFRSVWRMLRPLLPRVELPPLQALRPLLDGLGALRDLDVARTDTLPPLAQAYIRYSQHEAGIAADIAQQWQQLHTALSQAASQERAAVRAALTQPAVGAALLALSHWLEMLDGPLAATVSPLSAKAQGRNIQSLRRRALRLAKRLDCTLHQCQHDHSPEGTERQHQVRILAKCLRYSVQALAPVLPKRLQQHHRTAQQLQERLGAARDLLQACHLVARWGGSPLWRAFLQGVAAARALDDLPPP</sequence>
<dbReference type="GO" id="GO:0046872">
    <property type="term" value="F:metal ion binding"/>
    <property type="evidence" value="ECO:0007669"/>
    <property type="project" value="TreeGrafter"/>
</dbReference>
<dbReference type="InterPro" id="IPR033469">
    <property type="entry name" value="CYTH-like_dom_sf"/>
</dbReference>
<evidence type="ECO:0000259" key="2">
    <source>
        <dbReference type="PROSITE" id="PS51708"/>
    </source>
</evidence>
<dbReference type="RefSeq" id="WP_091457178.1">
    <property type="nucleotide sequence ID" value="NZ_FOGD01000006.1"/>
</dbReference>
<reference evidence="3 4" key="1">
    <citation type="submission" date="2016-10" db="EMBL/GenBank/DDBJ databases">
        <authorList>
            <person name="de Groot N.N."/>
        </authorList>
    </citation>
    <scope>NUCLEOTIDE SEQUENCE [LARGE SCALE GENOMIC DNA]</scope>
    <source>
        <strain evidence="3 4">ATCC 35958</strain>
    </source>
</reference>
<dbReference type="InterPro" id="IPR023577">
    <property type="entry name" value="CYTH_domain"/>
</dbReference>
<dbReference type="PROSITE" id="PS51708">
    <property type="entry name" value="CHAD"/>
    <property type="match status" value="1"/>
</dbReference>
<feature type="domain" description="CHAD" evidence="2">
    <location>
        <begin position="237"/>
        <end position="523"/>
    </location>
</feature>
<dbReference type="InterPro" id="IPR007899">
    <property type="entry name" value="CHAD_dom"/>
</dbReference>
<dbReference type="GO" id="GO:0050355">
    <property type="term" value="F:inorganic triphosphate phosphatase activity"/>
    <property type="evidence" value="ECO:0007669"/>
    <property type="project" value="InterPro"/>
</dbReference>
<accession>A0A1H9N2M8</accession>
<dbReference type="OrthoDB" id="3034217at2"/>
<dbReference type="Proteomes" id="UP000199766">
    <property type="component" value="Unassembled WGS sequence"/>
</dbReference>
<evidence type="ECO:0000313" key="3">
    <source>
        <dbReference type="EMBL" id="SER29895.1"/>
    </source>
</evidence>
<name>A0A1H9N2M8_9BURK</name>
<dbReference type="PROSITE" id="PS51707">
    <property type="entry name" value="CYTH"/>
    <property type="match status" value="1"/>
</dbReference>
<dbReference type="CDD" id="cd07756">
    <property type="entry name" value="CYTH-like_Pase_CHAD"/>
    <property type="match status" value="1"/>
</dbReference>
<dbReference type="InterPro" id="IPR038186">
    <property type="entry name" value="CHAD_dom_sf"/>
</dbReference>
<dbReference type="Gene3D" id="2.40.320.10">
    <property type="entry name" value="Hypothetical Protein Pfu-838710-001"/>
    <property type="match status" value="1"/>
</dbReference>
<dbReference type="InterPro" id="IPR039013">
    <property type="entry name" value="YgiF"/>
</dbReference>
<dbReference type="EMBL" id="FOGD01000006">
    <property type="protein sequence ID" value="SER29895.1"/>
    <property type="molecule type" value="Genomic_DNA"/>
</dbReference>
<proteinExistence type="predicted"/>
<dbReference type="Gene3D" id="1.40.20.10">
    <property type="entry name" value="CHAD domain"/>
    <property type="match status" value="1"/>
</dbReference>
<dbReference type="SUPFAM" id="SSF55154">
    <property type="entry name" value="CYTH-like phosphatases"/>
    <property type="match status" value="1"/>
</dbReference>
<organism evidence="3 4">
    <name type="scientific">Giesbergeria anulus</name>
    <dbReference type="NCBI Taxonomy" id="180197"/>
    <lineage>
        <taxon>Bacteria</taxon>
        <taxon>Pseudomonadati</taxon>
        <taxon>Pseudomonadota</taxon>
        <taxon>Betaproteobacteria</taxon>
        <taxon>Burkholderiales</taxon>
        <taxon>Comamonadaceae</taxon>
        <taxon>Giesbergeria</taxon>
    </lineage>
</organism>
<dbReference type="PANTHER" id="PTHR39569">
    <property type="entry name" value="INORGANIC TRIPHOSPHATASE"/>
    <property type="match status" value="1"/>
</dbReference>
<dbReference type="Pfam" id="PF05235">
    <property type="entry name" value="CHAD"/>
    <property type="match status" value="1"/>
</dbReference>